<keyword evidence="1" id="KW-0677">Repeat</keyword>
<dbReference type="Proteomes" id="UP000034164">
    <property type="component" value="Unassembled WGS sequence"/>
</dbReference>
<protein>
    <submittedName>
        <fullName evidence="6">Uncharacterized protein</fullName>
    </submittedName>
</protein>
<dbReference type="InterPro" id="IPR027417">
    <property type="entry name" value="P-loop_NTPase"/>
</dbReference>
<dbReference type="Pfam" id="PF01048">
    <property type="entry name" value="PNP_UDP_1"/>
    <property type="match status" value="1"/>
</dbReference>
<feature type="repeat" description="ANK" evidence="2">
    <location>
        <begin position="1068"/>
        <end position="1100"/>
    </location>
</feature>
<dbReference type="SMART" id="SM00248">
    <property type="entry name" value="ANK"/>
    <property type="match status" value="8"/>
</dbReference>
<evidence type="ECO:0000259" key="4">
    <source>
        <dbReference type="Pfam" id="PF22939"/>
    </source>
</evidence>
<dbReference type="PRINTS" id="PR01415">
    <property type="entry name" value="ANKYRIN"/>
</dbReference>
<reference evidence="7" key="1">
    <citation type="journal article" date="2015" name="PLoS Genet.">
        <title>The dynamic genome and transcriptome of the human fungal pathogen Blastomyces and close relative Emmonsia.</title>
        <authorList>
            <person name="Munoz J.F."/>
            <person name="Gauthier G.M."/>
            <person name="Desjardins C.A."/>
            <person name="Gallo J.E."/>
            <person name="Holder J."/>
            <person name="Sullivan T.D."/>
            <person name="Marty A.J."/>
            <person name="Carmen J.C."/>
            <person name="Chen Z."/>
            <person name="Ding L."/>
            <person name="Gujja S."/>
            <person name="Magrini V."/>
            <person name="Misas E."/>
            <person name="Mitreva M."/>
            <person name="Priest M."/>
            <person name="Saif S."/>
            <person name="Whiston E.A."/>
            <person name="Young S."/>
            <person name="Zeng Q."/>
            <person name="Goldman W.E."/>
            <person name="Mardis E.R."/>
            <person name="Taylor J.W."/>
            <person name="McEwen J.G."/>
            <person name="Clay O.K."/>
            <person name="Klein B.S."/>
            <person name="Cuomo C.A."/>
        </authorList>
    </citation>
    <scope>NUCLEOTIDE SEQUENCE [LARGE SCALE GENOMIC DNA]</scope>
    <source>
        <strain evidence="7">UAMH 3008</strain>
    </source>
</reference>
<dbReference type="Pfam" id="PF12796">
    <property type="entry name" value="Ank_2"/>
    <property type="match status" value="2"/>
</dbReference>
<dbReference type="VEuPathDB" id="FungiDB:EMCG_05498"/>
<dbReference type="InterPro" id="IPR000845">
    <property type="entry name" value="Nucleoside_phosphorylase_d"/>
</dbReference>
<dbReference type="OrthoDB" id="1577640at2759"/>
<feature type="domain" description="Nucleoside phosphorylase" evidence="3">
    <location>
        <begin position="14"/>
        <end position="304"/>
    </location>
</feature>
<dbReference type="InterPro" id="IPR054471">
    <property type="entry name" value="GPIID_WHD"/>
</dbReference>
<evidence type="ECO:0000313" key="7">
    <source>
        <dbReference type="Proteomes" id="UP000034164"/>
    </source>
</evidence>
<evidence type="ECO:0000313" key="6">
    <source>
        <dbReference type="EMBL" id="KKZ58602.1"/>
    </source>
</evidence>
<dbReference type="InterPro" id="IPR036770">
    <property type="entry name" value="Ankyrin_rpt-contain_sf"/>
</dbReference>
<keyword evidence="2" id="KW-0040">ANK repeat</keyword>
<feature type="domain" description="Nephrocystin 3-like N-terminal" evidence="5">
    <location>
        <begin position="382"/>
        <end position="554"/>
    </location>
</feature>
<evidence type="ECO:0000256" key="2">
    <source>
        <dbReference type="PROSITE-ProRule" id="PRU00023"/>
    </source>
</evidence>
<comment type="caution">
    <text evidence="6">The sequence shown here is derived from an EMBL/GenBank/DDBJ whole genome shotgun (WGS) entry which is preliminary data.</text>
</comment>
<dbReference type="SUPFAM" id="SSF48403">
    <property type="entry name" value="Ankyrin repeat"/>
    <property type="match status" value="1"/>
</dbReference>
<dbReference type="InterPro" id="IPR053137">
    <property type="entry name" value="NLR-like"/>
</dbReference>
<feature type="domain" description="GPI inositol-deacylase winged helix" evidence="4">
    <location>
        <begin position="669"/>
        <end position="748"/>
    </location>
</feature>
<dbReference type="PANTHER" id="PTHR46082">
    <property type="entry name" value="ATP/GTP-BINDING PROTEIN-RELATED"/>
    <property type="match status" value="1"/>
</dbReference>
<dbReference type="PANTHER" id="PTHR46082:SF11">
    <property type="entry name" value="AAA+ ATPASE DOMAIN-CONTAINING PROTEIN-RELATED"/>
    <property type="match status" value="1"/>
</dbReference>
<feature type="repeat" description="ANK" evidence="2">
    <location>
        <begin position="1101"/>
        <end position="1133"/>
    </location>
</feature>
<dbReference type="AlphaFoldDB" id="A0A0G2J613"/>
<accession>A0A0G2J613</accession>
<feature type="repeat" description="ANK" evidence="2">
    <location>
        <begin position="1167"/>
        <end position="1199"/>
    </location>
</feature>
<dbReference type="GO" id="GO:0009116">
    <property type="term" value="P:nucleoside metabolic process"/>
    <property type="evidence" value="ECO:0007669"/>
    <property type="project" value="InterPro"/>
</dbReference>
<name>A0A0G2J613_9EURO</name>
<dbReference type="Gene3D" id="1.25.40.20">
    <property type="entry name" value="Ankyrin repeat-containing domain"/>
    <property type="match status" value="1"/>
</dbReference>
<gene>
    <name evidence="6" type="ORF">EMCG_05498</name>
</gene>
<dbReference type="SUPFAM" id="SSF52540">
    <property type="entry name" value="P-loop containing nucleoside triphosphate hydrolases"/>
    <property type="match status" value="1"/>
</dbReference>
<dbReference type="InterPro" id="IPR035994">
    <property type="entry name" value="Nucleoside_phosphorylase_sf"/>
</dbReference>
<evidence type="ECO:0000259" key="3">
    <source>
        <dbReference type="Pfam" id="PF01048"/>
    </source>
</evidence>
<organism evidence="6 7">
    <name type="scientific">[Emmonsia] crescens</name>
    <dbReference type="NCBI Taxonomy" id="73230"/>
    <lineage>
        <taxon>Eukaryota</taxon>
        <taxon>Fungi</taxon>
        <taxon>Dikarya</taxon>
        <taxon>Ascomycota</taxon>
        <taxon>Pezizomycotina</taxon>
        <taxon>Eurotiomycetes</taxon>
        <taxon>Eurotiomycetidae</taxon>
        <taxon>Onygenales</taxon>
        <taxon>Ajellomycetaceae</taxon>
        <taxon>Emergomyces</taxon>
    </lineage>
</organism>
<feature type="repeat" description="ANK" evidence="2">
    <location>
        <begin position="1038"/>
        <end position="1067"/>
    </location>
</feature>
<evidence type="ECO:0000256" key="1">
    <source>
        <dbReference type="ARBA" id="ARBA00022737"/>
    </source>
</evidence>
<dbReference type="Gene3D" id="3.40.50.300">
    <property type="entry name" value="P-loop containing nucleotide triphosphate hydrolases"/>
    <property type="match status" value="1"/>
</dbReference>
<dbReference type="Pfam" id="PF22939">
    <property type="entry name" value="WHD_GPIID"/>
    <property type="match status" value="1"/>
</dbReference>
<proteinExistence type="predicted"/>
<feature type="repeat" description="ANK" evidence="2">
    <location>
        <begin position="1134"/>
        <end position="1166"/>
    </location>
</feature>
<dbReference type="InterPro" id="IPR002110">
    <property type="entry name" value="Ankyrin_rpt"/>
</dbReference>
<dbReference type="EMBL" id="LCZI01001708">
    <property type="protein sequence ID" value="KKZ58602.1"/>
    <property type="molecule type" value="Genomic_DNA"/>
</dbReference>
<feature type="repeat" description="ANK" evidence="2">
    <location>
        <begin position="964"/>
        <end position="984"/>
    </location>
</feature>
<dbReference type="Pfam" id="PF24883">
    <property type="entry name" value="NPHP3_N"/>
    <property type="match status" value="1"/>
</dbReference>
<sequence length="1232" mass="137545">MASSVKGLQHQDYTIAWICALPLEGAAAEAMLDEKHPELPTSPNDENTYILGRICAHNVVIVCLPSGVYGTTAATALVSQMNFTFKAIRFGLMVGIGGGVPSEETDIRLGDIVVSKPTREFGGVIQYDYGKTVQDGRFERSGMLNKPPPVVLTAVSRLQAAHRLGPSKIPTFIFEAVARNSYLESISKYPGESLDILFESAYDHNELENTCDNCELSQLVKRITRGEHDPVIHYGLIASGNQVMKHGQTRDKLAQELGILCFEMEAAGLMDVIPCLVIRGICDYADSHKNKRWQDYAAAIAAAYAKELLSVVHANQVVNEPKAGSSSELYHYQNHNVREQKWSSSLTVSRSRDQIDDWLFERLSNYDQNKVHRRLLHKRLLGTTQWFLDHPHFKEWFTGNTTPTLWCSGKIGSGKTIVATSVVEELIYRSDELRAPAVFFYCENERPSTLQGSYILSSLIKQLCQFLQVASRHIPEDIVQDIHKFFKHKRTIPDFEDLEDIFARLFRYVPNTAYVIDGFDALGKKDCGSLLKLIRHLFASSSNRTGSKCMLLSREQIPGLTDITTLIPEIHHISTFSNVMRDIQTYIETTITDKTMSRKLTTNPSLLDEIKSVLLQESSGMFLWVYLQLEILWDTCFTDAQIRSALKKLPKDLGETYRRCAERIIIQDNIAIKVLKWVSFATRPLHIEELKEAVAFTPWDTQWDPERIPQQDFIAGSCANLVVVDPIDSCVRFAHHSVKQYLENDRRNHIEGYPVNTEQGEMECGEYCLAYLSFSDFNLQVTKCKDEELTVNVPAPATLMNGVLGSSFIAPFLRIPRGRKAFVPVRIPNIHQTGTSGRAKYKFLNYAVSNWAIHTKHISNTSSSWKRFEQVATSFSSTWNFHPWVCGGRSHRSRLHGLFGWAVKEQHEALLSIALKSKKDLLAVCELPLVDENLPALHLASKLGYYAIVKTLLHLCRVNVLDVEGYAPLHHAASKGHFSVVKLISRVKGSDVDILSRSGCTPLFLAATNGHASASSILVEKNAGIGRECGVGGPPLLTPLSAAAKNGHREVVEVFLQSGIKPESEDSQWRTPIFIAIEKGHRPVVKLLLEWGANPDHKDRRGFTPLSTAAIHGDKRVVQMLLEKCKNHDPEDDTGRTPFFWASRYKNVGAMKILLENGAECNHTDLDGDTPLVAAVKRNDANIVRALLELGADPNKEGDNGDSPEFCVQGLGEIRDLLIEYGAQSGASSSLG</sequence>
<dbReference type="GO" id="GO:0003824">
    <property type="term" value="F:catalytic activity"/>
    <property type="evidence" value="ECO:0007669"/>
    <property type="project" value="InterPro"/>
</dbReference>
<dbReference type="Gene3D" id="3.40.50.1580">
    <property type="entry name" value="Nucleoside phosphorylase domain"/>
    <property type="match status" value="1"/>
</dbReference>
<dbReference type="SUPFAM" id="SSF53167">
    <property type="entry name" value="Purine and uridine phosphorylases"/>
    <property type="match status" value="1"/>
</dbReference>
<dbReference type="Pfam" id="PF00023">
    <property type="entry name" value="Ank"/>
    <property type="match status" value="2"/>
</dbReference>
<dbReference type="PROSITE" id="PS50088">
    <property type="entry name" value="ANK_REPEAT"/>
    <property type="match status" value="6"/>
</dbReference>
<dbReference type="PROSITE" id="PS50297">
    <property type="entry name" value="ANK_REP_REGION"/>
    <property type="match status" value="5"/>
</dbReference>
<evidence type="ECO:0000259" key="5">
    <source>
        <dbReference type="Pfam" id="PF24883"/>
    </source>
</evidence>
<dbReference type="InterPro" id="IPR056884">
    <property type="entry name" value="NPHP3-like_N"/>
</dbReference>